<dbReference type="Proteomes" id="UP000256661">
    <property type="component" value="Unassembled WGS sequence"/>
</dbReference>
<comment type="caution">
    <text evidence="3">The sequence shown here is derived from an EMBL/GenBank/DDBJ whole genome shotgun (WGS) entry which is preliminary data.</text>
</comment>
<feature type="domain" description="DUF7455" evidence="2">
    <location>
        <begin position="11"/>
        <end position="64"/>
    </location>
</feature>
<proteinExistence type="predicted"/>
<sequence length="76" mass="8071">MTGALAPTKPLSAADRCDRCGAQAYVRAVLVGGGDLLFCAHHGRKYSESLRASGADIHDETDRLKETPAAAQTDER</sequence>
<accession>A0A3D9SUW9</accession>
<organism evidence="3 4">
    <name type="scientific">Thermomonospora umbrina</name>
    <dbReference type="NCBI Taxonomy" id="111806"/>
    <lineage>
        <taxon>Bacteria</taxon>
        <taxon>Bacillati</taxon>
        <taxon>Actinomycetota</taxon>
        <taxon>Actinomycetes</taxon>
        <taxon>Streptosporangiales</taxon>
        <taxon>Thermomonosporaceae</taxon>
        <taxon>Thermomonospora</taxon>
    </lineage>
</organism>
<dbReference type="EMBL" id="QTTT01000001">
    <property type="protein sequence ID" value="REE95471.1"/>
    <property type="molecule type" value="Genomic_DNA"/>
</dbReference>
<reference evidence="3 4" key="1">
    <citation type="submission" date="2018-08" db="EMBL/GenBank/DDBJ databases">
        <title>Sequencing the genomes of 1000 actinobacteria strains.</title>
        <authorList>
            <person name="Klenk H.-P."/>
        </authorList>
    </citation>
    <scope>NUCLEOTIDE SEQUENCE [LARGE SCALE GENOMIC DNA]</scope>
    <source>
        <strain evidence="3 4">DSM 43927</strain>
    </source>
</reference>
<feature type="compositionally biased region" description="Basic and acidic residues" evidence="1">
    <location>
        <begin position="56"/>
        <end position="66"/>
    </location>
</feature>
<evidence type="ECO:0000313" key="4">
    <source>
        <dbReference type="Proteomes" id="UP000256661"/>
    </source>
</evidence>
<protein>
    <recommendedName>
        <fullName evidence="2">DUF7455 domain-containing protein</fullName>
    </recommendedName>
</protein>
<dbReference type="InterPro" id="IPR055878">
    <property type="entry name" value="DUF7455"/>
</dbReference>
<evidence type="ECO:0000256" key="1">
    <source>
        <dbReference type="SAM" id="MobiDB-lite"/>
    </source>
</evidence>
<name>A0A3D9SUW9_9ACTN</name>
<dbReference type="Pfam" id="PF24254">
    <property type="entry name" value="DUF7455"/>
    <property type="match status" value="1"/>
</dbReference>
<evidence type="ECO:0000313" key="3">
    <source>
        <dbReference type="EMBL" id="REE95471.1"/>
    </source>
</evidence>
<feature type="region of interest" description="Disordered" evidence="1">
    <location>
        <begin position="50"/>
        <end position="76"/>
    </location>
</feature>
<evidence type="ECO:0000259" key="2">
    <source>
        <dbReference type="Pfam" id="PF24254"/>
    </source>
</evidence>
<dbReference type="RefSeq" id="WP_116021263.1">
    <property type="nucleotide sequence ID" value="NZ_QTTT01000001.1"/>
</dbReference>
<keyword evidence="4" id="KW-1185">Reference proteome</keyword>
<dbReference type="OrthoDB" id="3539048at2"/>
<gene>
    <name evidence="3" type="ORF">DFJ69_0861</name>
</gene>
<dbReference type="AlphaFoldDB" id="A0A3D9SUW9"/>